<dbReference type="SUPFAM" id="SSF53623">
    <property type="entry name" value="MurD-like peptide ligases, catalytic domain"/>
    <property type="match status" value="1"/>
</dbReference>
<dbReference type="GO" id="GO:0046872">
    <property type="term" value="F:metal ion binding"/>
    <property type="evidence" value="ECO:0007669"/>
    <property type="project" value="UniProtKB-KW"/>
</dbReference>
<dbReference type="Pfam" id="PF08245">
    <property type="entry name" value="Mur_ligase_M"/>
    <property type="match status" value="1"/>
</dbReference>
<comment type="pathway">
    <text evidence="4">Cell wall biogenesis; peptidoglycan biosynthesis.</text>
</comment>
<feature type="domain" description="Lipid II isoglutaminyl synthase (glutamine-hydrolyzing) subunit MurT C-terminal" evidence="6">
    <location>
        <begin position="295"/>
        <end position="420"/>
    </location>
</feature>
<evidence type="ECO:0000313" key="8">
    <source>
        <dbReference type="Proteomes" id="UP000177328"/>
    </source>
</evidence>
<keyword evidence="2 4" id="KW-0547">Nucleotide-binding</keyword>
<dbReference type="GO" id="GO:0004326">
    <property type="term" value="F:tetrahydrofolylpolyglutamate synthase activity"/>
    <property type="evidence" value="ECO:0007669"/>
    <property type="project" value="InterPro"/>
</dbReference>
<keyword evidence="4" id="KW-0479">Metal-binding</keyword>
<dbReference type="GO" id="GO:0140282">
    <property type="term" value="F:carbon-nitrogen ligase activity on lipid II"/>
    <property type="evidence" value="ECO:0007669"/>
    <property type="project" value="UniProtKB-UniRule"/>
</dbReference>
<sequence length="441" mass="48619">MRKKLALLAGKIILKASKILQRGGGSAAPGLYSLQIDPNLVSKLAGQIPQNIVITGTNGKTTTSRILTQLLTAQGLSVMSNSTGSNLERGIASTLIGQASLSGKIQKDIGIWELDEAAFNNVIFSLKPQIIVFLNVFRDQLDRYGEVDTIVKKWKETLFKIGWEPLVLINGNDGHLVPLVDETEHAESFFVQNYGLKWEKVVKKSDSKKLITAKIVKNLGLKGSRIKVFLGQAILNFDLPMPGLYHIYDFLAALSVYYSLNLPLQNVNKIIQDYSPAFGRVEKLRLGKGEGYIFLIKNPAGATAVFETIASELKKGDRLLIALNDNFADGTDVSWIWDAEFEKLAAAPRPTRSRSDARDLVGPKLICSGKRADDLAVRLKYAGIDTSQIEVIPDLKDAFTKSQKNLKNSRVFILPTYTALLSLQNILAQAGLKKAYWKESV</sequence>
<evidence type="ECO:0000313" key="7">
    <source>
        <dbReference type="EMBL" id="OGE39775.1"/>
    </source>
</evidence>
<comment type="subunit">
    <text evidence="4">Forms a heterodimer with GatD.</text>
</comment>
<dbReference type="InterPro" id="IPR013564">
    <property type="entry name" value="MurT_C"/>
</dbReference>
<dbReference type="Proteomes" id="UP000177328">
    <property type="component" value="Unassembled WGS sequence"/>
</dbReference>
<feature type="active site" evidence="4">
    <location>
        <position position="332"/>
    </location>
</feature>
<dbReference type="HAMAP" id="MF_02214">
    <property type="entry name" value="Lipid_II_synth_MurT"/>
    <property type="match status" value="1"/>
</dbReference>
<keyword evidence="1 4" id="KW-0436">Ligase</keyword>
<dbReference type="InterPro" id="IPR036565">
    <property type="entry name" value="Mur-like_cat_sf"/>
</dbReference>
<organism evidence="7 8">
    <name type="scientific">Candidatus Daviesbacteria bacterium RIFCSPHIGHO2_02_FULL_43_12</name>
    <dbReference type="NCBI Taxonomy" id="1797776"/>
    <lineage>
        <taxon>Bacteria</taxon>
        <taxon>Candidatus Daviesiibacteriota</taxon>
    </lineage>
</organism>
<protein>
    <recommendedName>
        <fullName evidence="4">Lipid II isoglutaminyl synthase (glutamine-hydrolyzing) subunit MurT</fullName>
        <ecNumber evidence="4">6.3.5.13</ecNumber>
    </recommendedName>
</protein>
<keyword evidence="3 4" id="KW-0067">ATP-binding</keyword>
<dbReference type="InterPro" id="IPR013221">
    <property type="entry name" value="Mur_ligase_cen"/>
</dbReference>
<accession>A0A1F5KG65</accession>
<comment type="catalytic activity">
    <reaction evidence="4">
        <text>beta-D-GlcNAc-(1-&gt;4)-Mur2Ac(oyl-L-Ala-gamma-D-Glu-L-Lys-D-Ala-D-Ala)-di-trans,octa-cis-undecaprenyl diphosphate + L-glutamine + ATP + H2O = beta-D-GlcNAc-(1-&gt;4)-Mur2Ac(oyl-L-Ala-D-isoglutaminyl-L-Lys-D-Ala-D-Ala)-di-trans,octa-cis-undecaprenyl diphosphate + L-glutamate + ADP + phosphate + H(+)</text>
        <dbReference type="Rhea" id="RHEA:57928"/>
        <dbReference type="ChEBI" id="CHEBI:15377"/>
        <dbReference type="ChEBI" id="CHEBI:15378"/>
        <dbReference type="ChEBI" id="CHEBI:29985"/>
        <dbReference type="ChEBI" id="CHEBI:30616"/>
        <dbReference type="ChEBI" id="CHEBI:43474"/>
        <dbReference type="ChEBI" id="CHEBI:58359"/>
        <dbReference type="ChEBI" id="CHEBI:60033"/>
        <dbReference type="ChEBI" id="CHEBI:62233"/>
        <dbReference type="ChEBI" id="CHEBI:456216"/>
        <dbReference type="EC" id="6.3.5.13"/>
    </reaction>
</comment>
<dbReference type="GO" id="GO:0008360">
    <property type="term" value="P:regulation of cell shape"/>
    <property type="evidence" value="ECO:0007669"/>
    <property type="project" value="UniProtKB-KW"/>
</dbReference>
<dbReference type="Pfam" id="PF08353">
    <property type="entry name" value="MurT_C"/>
    <property type="match status" value="1"/>
</dbReference>
<dbReference type="UniPathway" id="UPA00219"/>
<dbReference type="PANTHER" id="PTHR23135">
    <property type="entry name" value="MUR LIGASE FAMILY MEMBER"/>
    <property type="match status" value="1"/>
</dbReference>
<comment type="caution">
    <text evidence="7">The sequence shown here is derived from an EMBL/GenBank/DDBJ whole genome shotgun (WGS) entry which is preliminary data.</text>
</comment>
<dbReference type="GO" id="GO:0009252">
    <property type="term" value="P:peptidoglycan biosynthetic process"/>
    <property type="evidence" value="ECO:0007669"/>
    <property type="project" value="UniProtKB-UniRule"/>
</dbReference>
<dbReference type="PROSITE" id="PS01011">
    <property type="entry name" value="FOLYLPOLYGLU_SYNT_1"/>
    <property type="match status" value="1"/>
</dbReference>
<dbReference type="InterPro" id="IPR018109">
    <property type="entry name" value="Folylpolyglutamate_synth_CS"/>
</dbReference>
<reference evidence="7 8" key="1">
    <citation type="journal article" date="2016" name="Nat. Commun.">
        <title>Thousands of microbial genomes shed light on interconnected biogeochemical processes in an aquifer system.</title>
        <authorList>
            <person name="Anantharaman K."/>
            <person name="Brown C.T."/>
            <person name="Hug L.A."/>
            <person name="Sharon I."/>
            <person name="Castelle C.J."/>
            <person name="Probst A.J."/>
            <person name="Thomas B.C."/>
            <person name="Singh A."/>
            <person name="Wilkins M.J."/>
            <person name="Karaoz U."/>
            <person name="Brodie E.L."/>
            <person name="Williams K.H."/>
            <person name="Hubbard S.S."/>
            <person name="Banfield J.F."/>
        </authorList>
    </citation>
    <scope>NUCLEOTIDE SEQUENCE [LARGE SCALE GENOMIC DNA]</scope>
</reference>
<dbReference type="InterPro" id="IPR043703">
    <property type="entry name" value="Lipid_II_synth_MurT"/>
</dbReference>
<comment type="caution">
    <text evidence="4">Lacks conserved residue(s) required for the propagation of feature annotation.</text>
</comment>
<evidence type="ECO:0000259" key="6">
    <source>
        <dbReference type="Pfam" id="PF08353"/>
    </source>
</evidence>
<comment type="function">
    <text evidence="4">The lipid II isoglutaminyl synthase complex catalyzes the formation of alpha-D-isoglutamine in the cell wall lipid II stem peptide. The MurT subunit catalyzes the ATP-dependent amidation of D-glutamate residue of lipid II, converting it to an isoglutamine residue.</text>
</comment>
<dbReference type="PANTHER" id="PTHR23135:SF7">
    <property type="entry name" value="LIPID II ISOGLUTAMINYL SYNTHASE (GLUTAMINE-HYDROLYZING) SUBUNIT MURT"/>
    <property type="match status" value="1"/>
</dbReference>
<keyword evidence="4" id="KW-0961">Cell wall biogenesis/degradation</keyword>
<proteinExistence type="inferred from homology"/>
<keyword evidence="4" id="KW-0133">Cell shape</keyword>
<feature type="domain" description="Mur ligase central" evidence="5">
    <location>
        <begin position="54"/>
        <end position="256"/>
    </location>
</feature>
<evidence type="ECO:0000259" key="5">
    <source>
        <dbReference type="Pfam" id="PF08245"/>
    </source>
</evidence>
<dbReference type="AlphaFoldDB" id="A0A1F5KG65"/>
<name>A0A1F5KG65_9BACT</name>
<dbReference type="Gene3D" id="3.40.1190.10">
    <property type="entry name" value="Mur-like, catalytic domain"/>
    <property type="match status" value="1"/>
</dbReference>
<comment type="catalytic activity">
    <reaction evidence="4">
        <text>beta-D-GlcNAc-(1-&gt;4)-Mur2Ac(oyl-L-Ala-gamma-D-Glu-L-Lys-D-Ala-D-Ala)-di-trans,octa-cis-undecaprenyl diphosphate + ATP = beta-D-GlcNAc-(1-&gt;4)-Mur2Ac(oyl-L-Ala-gamma-D-O-P-Glu-L-Lys-D-Ala-D-Ala)-di-trans,octa-cis-undecaprenyl diphosphate + ADP</text>
        <dbReference type="Rhea" id="RHEA:59488"/>
        <dbReference type="ChEBI" id="CHEBI:30616"/>
        <dbReference type="ChEBI" id="CHEBI:60033"/>
        <dbReference type="ChEBI" id="CHEBI:143132"/>
        <dbReference type="ChEBI" id="CHEBI:456216"/>
    </reaction>
</comment>
<comment type="similarity">
    <text evidence="4">Belongs to the MurCDEF family. MurT subfamily.</text>
</comment>
<evidence type="ECO:0000256" key="1">
    <source>
        <dbReference type="ARBA" id="ARBA00022598"/>
    </source>
</evidence>
<dbReference type="GO" id="GO:0071555">
    <property type="term" value="P:cell wall organization"/>
    <property type="evidence" value="ECO:0007669"/>
    <property type="project" value="UniProtKB-KW"/>
</dbReference>
<comment type="catalytic activity">
    <reaction evidence="4">
        <text>beta-D-GlcNAc-(1-&gt;4)-Mur2Ac(oyl-L-Ala-gamma-D-O-P-Glu-L-Lys-D-Ala-D-Ala)-di-trans,octa-cis-undecaprenyl diphosphate + NH4(+) = beta-D-GlcNAc-(1-&gt;4)-Mur2Ac(oyl-L-Ala-D-isoglutaminyl-L-Lys-D-Ala-D-Ala)-di-trans,octa-cis-undecaprenyl diphosphate + phosphate + H(+)</text>
        <dbReference type="Rhea" id="RHEA:57932"/>
        <dbReference type="ChEBI" id="CHEBI:15378"/>
        <dbReference type="ChEBI" id="CHEBI:28938"/>
        <dbReference type="ChEBI" id="CHEBI:43474"/>
        <dbReference type="ChEBI" id="CHEBI:62233"/>
        <dbReference type="ChEBI" id="CHEBI:143132"/>
    </reaction>
</comment>
<dbReference type="EMBL" id="MFDD01000015">
    <property type="protein sequence ID" value="OGE39775.1"/>
    <property type="molecule type" value="Genomic_DNA"/>
</dbReference>
<keyword evidence="4" id="KW-0573">Peptidoglycan synthesis</keyword>
<gene>
    <name evidence="4" type="primary">murT</name>
    <name evidence="7" type="ORF">A3D25_03555</name>
</gene>
<dbReference type="GO" id="GO:0005524">
    <property type="term" value="F:ATP binding"/>
    <property type="evidence" value="ECO:0007669"/>
    <property type="project" value="UniProtKB-UniRule"/>
</dbReference>
<dbReference type="EC" id="6.3.5.13" evidence="4"/>
<evidence type="ECO:0000256" key="2">
    <source>
        <dbReference type="ARBA" id="ARBA00022741"/>
    </source>
</evidence>
<evidence type="ECO:0000256" key="4">
    <source>
        <dbReference type="HAMAP-Rule" id="MF_02214"/>
    </source>
</evidence>
<evidence type="ECO:0000256" key="3">
    <source>
        <dbReference type="ARBA" id="ARBA00022840"/>
    </source>
</evidence>